<keyword evidence="4 10" id="KW-0240">DNA-directed RNA polymerase</keyword>
<organism evidence="11 12">
    <name type="scientific">Anaeromassilibacillus senegalensis</name>
    <dbReference type="NCBI Taxonomy" id="1673717"/>
    <lineage>
        <taxon>Bacteria</taxon>
        <taxon>Bacillati</taxon>
        <taxon>Bacillota</taxon>
        <taxon>Clostridia</taxon>
        <taxon>Eubacteriales</taxon>
        <taxon>Acutalibacteraceae</taxon>
        <taxon>Anaeromassilibacillus</taxon>
    </lineage>
</organism>
<evidence type="ECO:0000256" key="5">
    <source>
        <dbReference type="ARBA" id="ARBA00022679"/>
    </source>
</evidence>
<dbReference type="EMBL" id="JAKNHQ010000009">
    <property type="protein sequence ID" value="MCG4610864.1"/>
    <property type="molecule type" value="Genomic_DNA"/>
</dbReference>
<name>A0ABS9MJ79_9FIRM</name>
<proteinExistence type="inferred from homology"/>
<dbReference type="InterPro" id="IPR003716">
    <property type="entry name" value="DNA-dir_RNA_pol_omega"/>
</dbReference>
<evidence type="ECO:0000256" key="9">
    <source>
        <dbReference type="ARBA" id="ARBA00048552"/>
    </source>
</evidence>
<accession>A0ABS9MJ79</accession>
<dbReference type="Gene3D" id="3.90.940.10">
    <property type="match status" value="1"/>
</dbReference>
<sequence length="73" mass="8228">MIKPIEDSSLGPNQSRYSFVVGIAKRAREIAGEAEEKGEILIEKPVDLALEEYAEHKFQIIETPEPNDDDPEM</sequence>
<evidence type="ECO:0000256" key="1">
    <source>
        <dbReference type="ARBA" id="ARBA00006711"/>
    </source>
</evidence>
<evidence type="ECO:0000256" key="2">
    <source>
        <dbReference type="ARBA" id="ARBA00012418"/>
    </source>
</evidence>
<evidence type="ECO:0000256" key="3">
    <source>
        <dbReference type="ARBA" id="ARBA00013725"/>
    </source>
</evidence>
<keyword evidence="6 10" id="KW-0548">Nucleotidyltransferase</keyword>
<dbReference type="InterPro" id="IPR006110">
    <property type="entry name" value="Pol_omega/Rpo6/RPB6"/>
</dbReference>
<protein>
    <recommendedName>
        <fullName evidence="3 10">DNA-directed RNA polymerase subunit omega</fullName>
        <shortName evidence="10">RNAP omega subunit</shortName>
        <ecNumber evidence="2 10">2.7.7.6</ecNumber>
    </recommendedName>
    <alternativeName>
        <fullName evidence="10">RNA polymerase omega subunit</fullName>
    </alternativeName>
    <alternativeName>
        <fullName evidence="8 10">Transcriptase subunit omega</fullName>
    </alternativeName>
</protein>
<reference evidence="11 12" key="1">
    <citation type="submission" date="2022-01" db="EMBL/GenBank/DDBJ databases">
        <title>Collection of gut derived symbiotic bacterial strains cultured from healthy donors.</title>
        <authorList>
            <person name="Lin H."/>
            <person name="Kohout C."/>
            <person name="Waligurski E."/>
            <person name="Pamer E.G."/>
        </authorList>
    </citation>
    <scope>NUCLEOTIDE SEQUENCE [LARGE SCALE GENOMIC DNA]</scope>
    <source>
        <strain evidence="11 12">DFI.7.58</strain>
    </source>
</reference>
<evidence type="ECO:0000256" key="7">
    <source>
        <dbReference type="ARBA" id="ARBA00023163"/>
    </source>
</evidence>
<evidence type="ECO:0000256" key="4">
    <source>
        <dbReference type="ARBA" id="ARBA00022478"/>
    </source>
</evidence>
<dbReference type="SUPFAM" id="SSF63562">
    <property type="entry name" value="RPB6/omega subunit-like"/>
    <property type="match status" value="1"/>
</dbReference>
<dbReference type="InterPro" id="IPR036161">
    <property type="entry name" value="RPB6/omega-like_sf"/>
</dbReference>
<evidence type="ECO:0000256" key="10">
    <source>
        <dbReference type="HAMAP-Rule" id="MF_00366"/>
    </source>
</evidence>
<dbReference type="Proteomes" id="UP001298681">
    <property type="component" value="Unassembled WGS sequence"/>
</dbReference>
<dbReference type="Pfam" id="PF01192">
    <property type="entry name" value="RNA_pol_Rpb6"/>
    <property type="match status" value="1"/>
</dbReference>
<comment type="subunit">
    <text evidence="10">The RNAP catalytic core consists of 2 alpha, 1 beta, 1 beta' and 1 omega subunit. When a sigma factor is associated with the core the holoenzyme is formed, which can initiate transcription.</text>
</comment>
<keyword evidence="5 10" id="KW-0808">Transferase</keyword>
<keyword evidence="12" id="KW-1185">Reference proteome</keyword>
<comment type="caution">
    <text evidence="11">The sequence shown here is derived from an EMBL/GenBank/DDBJ whole genome shotgun (WGS) entry which is preliminary data.</text>
</comment>
<keyword evidence="7 10" id="KW-0804">Transcription</keyword>
<dbReference type="SMART" id="SM01409">
    <property type="entry name" value="RNA_pol_Rpb6"/>
    <property type="match status" value="1"/>
</dbReference>
<dbReference type="GO" id="GO:0000428">
    <property type="term" value="C:DNA-directed RNA polymerase complex"/>
    <property type="evidence" value="ECO:0007669"/>
    <property type="project" value="UniProtKB-KW"/>
</dbReference>
<dbReference type="EC" id="2.7.7.6" evidence="2 10"/>
<comment type="similarity">
    <text evidence="1 10">Belongs to the RNA polymerase subunit omega family.</text>
</comment>
<gene>
    <name evidence="10" type="primary">rpoZ</name>
    <name evidence="11" type="ORF">L0P57_07945</name>
</gene>
<dbReference type="RefSeq" id="WP_087231951.1">
    <property type="nucleotide sequence ID" value="NZ_JAKNHQ010000009.1"/>
</dbReference>
<comment type="function">
    <text evidence="10">Promotes RNA polymerase assembly. Latches the N- and C-terminal regions of the beta' subunit thereby facilitating its interaction with the beta and alpha subunits.</text>
</comment>
<evidence type="ECO:0000313" key="12">
    <source>
        <dbReference type="Proteomes" id="UP001298681"/>
    </source>
</evidence>
<evidence type="ECO:0000256" key="8">
    <source>
        <dbReference type="ARBA" id="ARBA00029924"/>
    </source>
</evidence>
<dbReference type="HAMAP" id="MF_00366">
    <property type="entry name" value="RNApol_bact_RpoZ"/>
    <property type="match status" value="1"/>
</dbReference>
<evidence type="ECO:0000256" key="6">
    <source>
        <dbReference type="ARBA" id="ARBA00022695"/>
    </source>
</evidence>
<evidence type="ECO:0000313" key="11">
    <source>
        <dbReference type="EMBL" id="MCG4610864.1"/>
    </source>
</evidence>
<comment type="catalytic activity">
    <reaction evidence="9 10">
        <text>RNA(n) + a ribonucleoside 5'-triphosphate = RNA(n+1) + diphosphate</text>
        <dbReference type="Rhea" id="RHEA:21248"/>
        <dbReference type="Rhea" id="RHEA-COMP:14527"/>
        <dbReference type="Rhea" id="RHEA-COMP:17342"/>
        <dbReference type="ChEBI" id="CHEBI:33019"/>
        <dbReference type="ChEBI" id="CHEBI:61557"/>
        <dbReference type="ChEBI" id="CHEBI:140395"/>
        <dbReference type="EC" id="2.7.7.6"/>
    </reaction>
</comment>